<keyword evidence="2" id="KW-0723">Serine/threonine-protein kinase</keyword>
<evidence type="ECO:0000256" key="6">
    <source>
        <dbReference type="ARBA" id="ARBA00022840"/>
    </source>
</evidence>
<dbReference type="EMBL" id="JAHHGM010000004">
    <property type="protein sequence ID" value="MBT2988455.1"/>
    <property type="molecule type" value="Genomic_DNA"/>
</dbReference>
<feature type="region of interest" description="Disordered" evidence="8">
    <location>
        <begin position="610"/>
        <end position="631"/>
    </location>
</feature>
<feature type="transmembrane region" description="Helical" evidence="9">
    <location>
        <begin position="309"/>
        <end position="331"/>
    </location>
</feature>
<dbReference type="GO" id="GO:0004674">
    <property type="term" value="F:protein serine/threonine kinase activity"/>
    <property type="evidence" value="ECO:0007669"/>
    <property type="project" value="UniProtKB-KW"/>
</dbReference>
<organism evidence="11 12">
    <name type="scientific">Candidatus Thiodiazotropha taylori</name>
    <dbReference type="NCBI Taxonomy" id="2792791"/>
    <lineage>
        <taxon>Bacteria</taxon>
        <taxon>Pseudomonadati</taxon>
        <taxon>Pseudomonadota</taxon>
        <taxon>Gammaproteobacteria</taxon>
        <taxon>Chromatiales</taxon>
        <taxon>Sedimenticolaceae</taxon>
        <taxon>Candidatus Thiodiazotropha</taxon>
    </lineage>
</organism>
<proteinExistence type="predicted"/>
<dbReference type="CDD" id="cd14014">
    <property type="entry name" value="STKc_PknB_like"/>
    <property type="match status" value="1"/>
</dbReference>
<dbReference type="SUPFAM" id="SSF56112">
    <property type="entry name" value="Protein kinase-like (PK-like)"/>
    <property type="match status" value="1"/>
</dbReference>
<dbReference type="FunFam" id="1.10.510.10:FF:000021">
    <property type="entry name" value="Serine/threonine protein kinase"/>
    <property type="match status" value="1"/>
</dbReference>
<feature type="region of interest" description="Disordered" evidence="8">
    <location>
        <begin position="342"/>
        <end position="378"/>
    </location>
</feature>
<accession>A0A944MCE0</accession>
<keyword evidence="3" id="KW-0808">Transferase</keyword>
<evidence type="ECO:0000256" key="2">
    <source>
        <dbReference type="ARBA" id="ARBA00022527"/>
    </source>
</evidence>
<dbReference type="GO" id="GO:0005524">
    <property type="term" value="F:ATP binding"/>
    <property type="evidence" value="ECO:0007669"/>
    <property type="project" value="UniProtKB-UniRule"/>
</dbReference>
<dbReference type="Proteomes" id="UP000770889">
    <property type="component" value="Unassembled WGS sequence"/>
</dbReference>
<keyword evidence="6 7" id="KW-0067">ATP-binding</keyword>
<dbReference type="InterPro" id="IPR008271">
    <property type="entry name" value="Ser/Thr_kinase_AS"/>
</dbReference>
<evidence type="ECO:0000256" key="8">
    <source>
        <dbReference type="SAM" id="MobiDB-lite"/>
    </source>
</evidence>
<keyword evidence="4 7" id="KW-0547">Nucleotide-binding</keyword>
<dbReference type="PROSITE" id="PS00107">
    <property type="entry name" value="PROTEIN_KINASE_ATP"/>
    <property type="match status" value="1"/>
</dbReference>
<evidence type="ECO:0000256" key="3">
    <source>
        <dbReference type="ARBA" id="ARBA00022679"/>
    </source>
</evidence>
<dbReference type="SMART" id="SM00220">
    <property type="entry name" value="S_TKc"/>
    <property type="match status" value="1"/>
</dbReference>
<protein>
    <recommendedName>
        <fullName evidence="1">non-specific serine/threonine protein kinase</fullName>
        <ecNumber evidence="1">2.7.11.1</ecNumber>
    </recommendedName>
</protein>
<keyword evidence="9" id="KW-0472">Membrane</keyword>
<dbReference type="EC" id="2.7.11.1" evidence="1"/>
<feature type="compositionally biased region" description="Basic and acidic residues" evidence="8">
    <location>
        <begin position="610"/>
        <end position="622"/>
    </location>
</feature>
<keyword evidence="5 11" id="KW-0418">Kinase</keyword>
<dbReference type="PROSITE" id="PS50011">
    <property type="entry name" value="PROTEIN_KINASE_DOM"/>
    <property type="match status" value="1"/>
</dbReference>
<gene>
    <name evidence="11" type="ORF">KME65_05780</name>
</gene>
<evidence type="ECO:0000256" key="1">
    <source>
        <dbReference type="ARBA" id="ARBA00012513"/>
    </source>
</evidence>
<comment type="caution">
    <text evidence="11">The sequence shown here is derived from an EMBL/GenBank/DDBJ whole genome shotgun (WGS) entry which is preliminary data.</text>
</comment>
<keyword evidence="9" id="KW-1133">Transmembrane helix</keyword>
<dbReference type="PROSITE" id="PS00108">
    <property type="entry name" value="PROTEIN_KINASE_ST"/>
    <property type="match status" value="1"/>
</dbReference>
<dbReference type="InterPro" id="IPR017441">
    <property type="entry name" value="Protein_kinase_ATP_BS"/>
</dbReference>
<feature type="binding site" evidence="7">
    <location>
        <position position="42"/>
    </location>
    <ligand>
        <name>ATP</name>
        <dbReference type="ChEBI" id="CHEBI:30616"/>
    </ligand>
</feature>
<name>A0A944MCE0_9GAMM</name>
<evidence type="ECO:0000256" key="5">
    <source>
        <dbReference type="ARBA" id="ARBA00022777"/>
    </source>
</evidence>
<evidence type="ECO:0000256" key="7">
    <source>
        <dbReference type="PROSITE-ProRule" id="PRU10141"/>
    </source>
</evidence>
<sequence length="631" mass="70058">MAIQTSGTEIPGYTMIRKVGSGGSADVYLAVQQNLNRRVALKLLKGALTAEAKFGERFKREGRIIAQLNHPHIIPVYDIGEHDGHYYMAMEYLNGGDLRDQAEQLTMKDLLQTMLQVTDALQAAHQRGFIHRDIKPANILFRNPKQAVLTDFGIARQTESLTQMTVTGAMLGTPAYMSPEQIAGRPLDGRTDLYSLGVTLFEMLTGYQPFRGESMMSVALQHLKAEVPRLPAATSPLQQLIDQLLAKEPEKRITDAGTLAQTLQDVMELPDISATPLNALWPQKPPETDNDASLIDVSQQSKHSKISKALMGTGIAAIGTIAAVGMIAWYLNNTPGINNNLPPSRIDNNKARETTETTQNITDERPSLGNPAPATTTPPWQETLANANRLFEQDQLITPEDSNALSLYREVLRQDSENIIAKNGEQNILQRLVLDVERLVLNQSLDQAGQQLEVLKGLWPEEQRLAQLQERITASRQRIEIQNQAAEEASKQREIDLQLQAATSAMIAGRLLKPQQESAHYHFNQVLALDPENQTAKTGLSRIADALIAQTESAISNNDFSLAESQLTDLRSIDSRHARLASLADEIEKAKANLAKKEMETQRLTEFQRQLDEQRQQEDKNPPRKPVMGGF</sequence>
<dbReference type="Gene3D" id="1.10.510.10">
    <property type="entry name" value="Transferase(Phosphotransferase) domain 1"/>
    <property type="match status" value="1"/>
</dbReference>
<evidence type="ECO:0000259" key="10">
    <source>
        <dbReference type="PROSITE" id="PS50011"/>
    </source>
</evidence>
<evidence type="ECO:0000256" key="9">
    <source>
        <dbReference type="SAM" id="Phobius"/>
    </source>
</evidence>
<dbReference type="PANTHER" id="PTHR43289:SF6">
    <property type="entry name" value="SERINE_THREONINE-PROTEIN KINASE NEKL-3"/>
    <property type="match status" value="1"/>
</dbReference>
<evidence type="ECO:0000313" key="12">
    <source>
        <dbReference type="Proteomes" id="UP000770889"/>
    </source>
</evidence>
<evidence type="ECO:0000256" key="4">
    <source>
        <dbReference type="ARBA" id="ARBA00022741"/>
    </source>
</evidence>
<dbReference type="Gene3D" id="3.30.200.20">
    <property type="entry name" value="Phosphorylase Kinase, domain 1"/>
    <property type="match status" value="1"/>
</dbReference>
<reference evidence="11 12" key="1">
    <citation type="submission" date="2021-05" db="EMBL/GenBank/DDBJ databases">
        <title>Genetic and Functional Diversity in Clade A Lucinid endosymbionts from the Bahamas.</title>
        <authorList>
            <person name="Giani N.M."/>
            <person name="Engel A.S."/>
            <person name="Campbell B.J."/>
        </authorList>
    </citation>
    <scope>NUCLEOTIDE SEQUENCE [LARGE SCALE GENOMIC DNA]</scope>
    <source>
        <strain evidence="11">LUC16012Gg_MoonRockCtena</strain>
    </source>
</reference>
<evidence type="ECO:0000313" key="11">
    <source>
        <dbReference type="EMBL" id="MBT2988455.1"/>
    </source>
</evidence>
<dbReference type="AlphaFoldDB" id="A0A944MCE0"/>
<dbReference type="Pfam" id="PF00069">
    <property type="entry name" value="Pkinase"/>
    <property type="match status" value="1"/>
</dbReference>
<dbReference type="InterPro" id="IPR000719">
    <property type="entry name" value="Prot_kinase_dom"/>
</dbReference>
<feature type="domain" description="Protein kinase" evidence="10">
    <location>
        <begin position="13"/>
        <end position="267"/>
    </location>
</feature>
<dbReference type="InterPro" id="IPR011009">
    <property type="entry name" value="Kinase-like_dom_sf"/>
</dbReference>
<dbReference type="PANTHER" id="PTHR43289">
    <property type="entry name" value="MITOGEN-ACTIVATED PROTEIN KINASE KINASE KINASE 20-RELATED"/>
    <property type="match status" value="1"/>
</dbReference>
<keyword evidence="9" id="KW-0812">Transmembrane</keyword>